<evidence type="ECO:0000259" key="1">
    <source>
        <dbReference type="PROSITE" id="PS50146"/>
    </source>
</evidence>
<dbReference type="EMBL" id="RJTM01000072">
    <property type="protein sequence ID" value="RNL87245.1"/>
    <property type="molecule type" value="Genomic_DNA"/>
</dbReference>
<evidence type="ECO:0000313" key="2">
    <source>
        <dbReference type="EMBL" id="RNL87245.1"/>
    </source>
</evidence>
<keyword evidence="3" id="KW-1185">Reference proteome</keyword>
<dbReference type="AlphaFoldDB" id="A0A3N0EH93"/>
<organism evidence="2 3">
    <name type="scientific">Sinomicrobium pectinilyticum</name>
    <dbReference type="NCBI Taxonomy" id="1084421"/>
    <lineage>
        <taxon>Bacteria</taxon>
        <taxon>Pseudomonadati</taxon>
        <taxon>Bacteroidota</taxon>
        <taxon>Flavobacteriia</taxon>
        <taxon>Flavobacteriales</taxon>
        <taxon>Flavobacteriaceae</taxon>
        <taxon>Sinomicrobium</taxon>
    </lineage>
</organism>
<dbReference type="SUPFAM" id="SSF111331">
    <property type="entry name" value="NAD kinase/diacylglycerol kinase-like"/>
    <property type="match status" value="1"/>
</dbReference>
<dbReference type="Proteomes" id="UP000267469">
    <property type="component" value="Unassembled WGS sequence"/>
</dbReference>
<dbReference type="GO" id="GO:0016301">
    <property type="term" value="F:kinase activity"/>
    <property type="evidence" value="ECO:0007669"/>
    <property type="project" value="InterPro"/>
</dbReference>
<dbReference type="Pfam" id="PF00781">
    <property type="entry name" value="DAGK_cat"/>
    <property type="match status" value="1"/>
</dbReference>
<dbReference type="PANTHER" id="PTHR12358">
    <property type="entry name" value="SPHINGOSINE KINASE"/>
    <property type="match status" value="1"/>
</dbReference>
<gene>
    <name evidence="2" type="ORF">ED312_10575</name>
</gene>
<dbReference type="PANTHER" id="PTHR12358:SF54">
    <property type="entry name" value="SPHINGOSINE KINASE RELATED PROTEIN"/>
    <property type="match status" value="1"/>
</dbReference>
<proteinExistence type="predicted"/>
<dbReference type="Gene3D" id="3.40.50.10330">
    <property type="entry name" value="Probable inorganic polyphosphate/atp-NAD kinase, domain 1"/>
    <property type="match status" value="1"/>
</dbReference>
<dbReference type="InterPro" id="IPR016064">
    <property type="entry name" value="NAD/diacylglycerol_kinase_sf"/>
</dbReference>
<dbReference type="PROSITE" id="PS50146">
    <property type="entry name" value="DAGK"/>
    <property type="match status" value="1"/>
</dbReference>
<accession>A0A3N0EH93</accession>
<feature type="domain" description="DAGKc" evidence="1">
    <location>
        <begin position="1"/>
        <end position="102"/>
    </location>
</feature>
<comment type="caution">
    <text evidence="2">The sequence shown here is derived from an EMBL/GenBank/DDBJ whole genome shotgun (WGS) entry which is preliminary data.</text>
</comment>
<dbReference type="Gene3D" id="2.60.200.40">
    <property type="match status" value="1"/>
</dbReference>
<reference evidence="2 3" key="1">
    <citation type="submission" date="2018-10" db="EMBL/GenBank/DDBJ databases">
        <title>Sinomicrobium pectinilyticum sp. nov., a pectinase-producing bacterium isolated from alkaline and saline soil, and emended description of the genus Sinomicrobium.</title>
        <authorList>
            <person name="Cheng B."/>
            <person name="Li C."/>
            <person name="Lai Q."/>
            <person name="Du M."/>
            <person name="Shao Z."/>
            <person name="Xu P."/>
            <person name="Yang C."/>
        </authorList>
    </citation>
    <scope>NUCLEOTIDE SEQUENCE [LARGE SCALE GENOMIC DNA]</scope>
    <source>
        <strain evidence="2 3">5DNS001</strain>
    </source>
</reference>
<evidence type="ECO:0000313" key="3">
    <source>
        <dbReference type="Proteomes" id="UP000267469"/>
    </source>
</evidence>
<dbReference type="InterPro" id="IPR001206">
    <property type="entry name" value="Diacylglycerol_kinase_cat_dom"/>
</dbReference>
<sequence>MQTLQIIHNPTAGKADHSKAFLVNLVKGFSPRINYISTKDDAWKAFEFDGTDLVFLAGGDGTVRKVFEKALLNKEKGSEKVTCPVVLLPFGTANNIARTLNIFTAPLKMIAYGEGDVERYNYGDIEGLKEKDFFIESAGFGIFPELLSIMKNSNIYSDSPGKKMELALEQLISIVKDFKPEKIKIKTGGITIKGSFLLAELMKIKHIGPNVELAPEASVSDEYFHLVLIPEEKRKALERYLTNTLENKEEPGSVSNFVMTLRVKSVKIKSGSAVMHVDDELVKDYSGKYIRAEVRKGIIPFIKNVRFS</sequence>
<dbReference type="InterPro" id="IPR050187">
    <property type="entry name" value="Lipid_Phosphate_FormReg"/>
</dbReference>
<dbReference type="InterPro" id="IPR017438">
    <property type="entry name" value="ATP-NAD_kinase_N"/>
</dbReference>
<name>A0A3N0EH93_SINP1</name>
<protein>
    <recommendedName>
        <fullName evidence="1">DAGKc domain-containing protein</fullName>
    </recommendedName>
</protein>
<dbReference type="RefSeq" id="WP_123215979.1">
    <property type="nucleotide sequence ID" value="NZ_RJTM01000072.1"/>
</dbReference>
<dbReference type="OrthoDB" id="142078at2"/>